<dbReference type="InterPro" id="IPR017853">
    <property type="entry name" value="GH"/>
</dbReference>
<evidence type="ECO:0000313" key="1">
    <source>
        <dbReference type="EMBL" id="MDQ0290359.1"/>
    </source>
</evidence>
<evidence type="ECO:0000313" key="2">
    <source>
        <dbReference type="Proteomes" id="UP001238163"/>
    </source>
</evidence>
<name>A0AAE3VHP8_9BACT</name>
<dbReference type="Proteomes" id="UP001238163">
    <property type="component" value="Unassembled WGS sequence"/>
</dbReference>
<dbReference type="RefSeq" id="WP_307261836.1">
    <property type="nucleotide sequence ID" value="NZ_JAUSVL010000001.1"/>
</dbReference>
<sequence>MRADCTWFREAKWGVFIHYLAGLPSADNPDATTPDSWNRRIDGFDVAALAAQLAEIKAGYLFITIGQNSGYFLSPNATYDRMVGRSPSRLSRRDLVADLGTALSPYGIPLLVYLPAHAPAMDPQAVAGLRCTPTWDASCWQLRPGSYTVAEGTDERLSVFQRNWEAVIREWSLRWGRTVRGWWFDGCYRAEQMYRHADEPNFASFAAAAKAGNAASLVAFNPGVKVPVVCHSEYEDYTAGEVANAFPVLMDSQWGLPKKADSYWGQPVQRTVAGAQYHLLTFMGPYWSRGLPRFPAELVVGYTKHVNDCEGVISWDVPTADNGAIPEPYMTQFRHLATATRKTGGFCYP</sequence>
<dbReference type="AlphaFoldDB" id="A0AAE3VHP8"/>
<dbReference type="Gene3D" id="3.20.20.80">
    <property type="entry name" value="Glycosidases"/>
    <property type="match status" value="1"/>
</dbReference>
<comment type="caution">
    <text evidence="1">The sequence shown here is derived from an EMBL/GenBank/DDBJ whole genome shotgun (WGS) entry which is preliminary data.</text>
</comment>
<keyword evidence="2" id="KW-1185">Reference proteome</keyword>
<protein>
    <recommendedName>
        <fullName evidence="3">Alpha-L-fucosidase</fullName>
    </recommendedName>
</protein>
<evidence type="ECO:0008006" key="3">
    <source>
        <dbReference type="Google" id="ProtNLM"/>
    </source>
</evidence>
<accession>A0AAE3VHP8</accession>
<gene>
    <name evidence="1" type="ORF">J3R75_002466</name>
</gene>
<dbReference type="EMBL" id="JAUSVL010000001">
    <property type="protein sequence ID" value="MDQ0290359.1"/>
    <property type="molecule type" value="Genomic_DNA"/>
</dbReference>
<organism evidence="1 2">
    <name type="scientific">Oligosphaera ethanolica</name>
    <dbReference type="NCBI Taxonomy" id="760260"/>
    <lineage>
        <taxon>Bacteria</taxon>
        <taxon>Pseudomonadati</taxon>
        <taxon>Lentisphaerota</taxon>
        <taxon>Oligosphaeria</taxon>
        <taxon>Oligosphaerales</taxon>
        <taxon>Oligosphaeraceae</taxon>
        <taxon>Oligosphaera</taxon>
    </lineage>
</organism>
<proteinExistence type="predicted"/>
<reference evidence="1" key="1">
    <citation type="submission" date="2023-07" db="EMBL/GenBank/DDBJ databases">
        <title>Genomic Encyclopedia of Type Strains, Phase IV (KMG-IV): sequencing the most valuable type-strain genomes for metagenomic binning, comparative biology and taxonomic classification.</title>
        <authorList>
            <person name="Goeker M."/>
        </authorList>
    </citation>
    <scope>NUCLEOTIDE SEQUENCE</scope>
    <source>
        <strain evidence="1">DSM 24202</strain>
    </source>
</reference>
<dbReference type="SUPFAM" id="SSF51445">
    <property type="entry name" value="(Trans)glycosidases"/>
    <property type="match status" value="1"/>
</dbReference>